<organism evidence="4 5">
    <name type="scientific">Bodo saltans</name>
    <name type="common">Flagellated protozoan</name>
    <dbReference type="NCBI Taxonomy" id="75058"/>
    <lineage>
        <taxon>Eukaryota</taxon>
        <taxon>Discoba</taxon>
        <taxon>Euglenozoa</taxon>
        <taxon>Kinetoplastea</taxon>
        <taxon>Metakinetoplastina</taxon>
        <taxon>Eubodonida</taxon>
        <taxon>Bodonidae</taxon>
        <taxon>Bodo</taxon>
    </lineage>
</organism>
<reference evidence="5" key="1">
    <citation type="submission" date="2015-09" db="EMBL/GenBank/DDBJ databases">
        <authorList>
            <consortium name="Pathogen Informatics"/>
        </authorList>
    </citation>
    <scope>NUCLEOTIDE SEQUENCE [LARGE SCALE GENOMIC DNA]</scope>
    <source>
        <strain evidence="5">Lake Konstanz</strain>
    </source>
</reference>
<proteinExistence type="inferred from homology"/>
<name>A0A0S4JJG1_BODSA</name>
<evidence type="ECO:0000313" key="5">
    <source>
        <dbReference type="Proteomes" id="UP000051952"/>
    </source>
</evidence>
<dbReference type="PANTHER" id="PTHR46118:SF4">
    <property type="entry name" value="PROTEIN ABHD11"/>
    <property type="match status" value="1"/>
</dbReference>
<feature type="region of interest" description="Disordered" evidence="3">
    <location>
        <begin position="16"/>
        <end position="36"/>
    </location>
</feature>
<comment type="similarity">
    <text evidence="1">Belongs to the AB hydrolase superfamily.</text>
</comment>
<evidence type="ECO:0000256" key="3">
    <source>
        <dbReference type="SAM" id="MobiDB-lite"/>
    </source>
</evidence>
<dbReference type="AlphaFoldDB" id="A0A0S4JJG1"/>
<gene>
    <name evidence="4" type="ORF">BSAL_24820</name>
</gene>
<feature type="non-terminal residue" evidence="4">
    <location>
        <position position="1"/>
    </location>
</feature>
<dbReference type="VEuPathDB" id="TriTrypDB:BSAL_24820"/>
<keyword evidence="2" id="KW-0378">Hydrolase</keyword>
<dbReference type="GO" id="GO:0052689">
    <property type="term" value="F:carboxylic ester hydrolase activity"/>
    <property type="evidence" value="ECO:0007669"/>
    <property type="project" value="TreeGrafter"/>
</dbReference>
<dbReference type="SUPFAM" id="SSF53474">
    <property type="entry name" value="alpha/beta-Hydrolases"/>
    <property type="match status" value="1"/>
</dbReference>
<dbReference type="Proteomes" id="UP000051952">
    <property type="component" value="Unassembled WGS sequence"/>
</dbReference>
<keyword evidence="5" id="KW-1185">Reference proteome</keyword>
<protein>
    <submittedName>
        <fullName evidence="4">Uncharacterized protein</fullName>
    </submittedName>
</protein>
<dbReference type="Gene3D" id="3.40.50.1820">
    <property type="entry name" value="alpha/beta hydrolase"/>
    <property type="match status" value="1"/>
</dbReference>
<dbReference type="PANTHER" id="PTHR46118">
    <property type="entry name" value="PROTEIN ABHD11"/>
    <property type="match status" value="1"/>
</dbReference>
<dbReference type="InterPro" id="IPR029058">
    <property type="entry name" value="AB_hydrolase_fold"/>
</dbReference>
<evidence type="ECO:0000256" key="1">
    <source>
        <dbReference type="ARBA" id="ARBA00008645"/>
    </source>
</evidence>
<dbReference type="EMBL" id="CYKH01001789">
    <property type="protein sequence ID" value="CUG90065.1"/>
    <property type="molecule type" value="Genomic_DNA"/>
</dbReference>
<evidence type="ECO:0000313" key="4">
    <source>
        <dbReference type="EMBL" id="CUG90065.1"/>
    </source>
</evidence>
<evidence type="ECO:0000256" key="2">
    <source>
        <dbReference type="ARBA" id="ARBA00022801"/>
    </source>
</evidence>
<accession>A0A0S4JJG1</accession>
<sequence>ADLKEFLASDVLQVRRSRDGRGESSPHINGKPTTPLTLVGHSMGSLAACSLLLHEDDHTFGNGNNNTSFILQHIRGLVSIDMPPFVNEDFISHSDEYADENTANNNEDETLHRLPPPQELVAVLEATVQAMQRVELKNVVDLRTAARELDAAGCPSDPQLRNFLLTNLVIPRRGLSKDNNKANNASSSCSATWKPNIDVLSKSLRDIFLTSECMWRSTTTTTALFGSEAHRRRVAVPVLAVMGGRSPLLSLPDHNRLTSAMMNVSRSSRAADHHHQELVGVDSHTNKNNETFAEQMRLAYQCRWRSIMSNPSQLEWKEFEDAGHNVHYDALESFVEATNEFMGKHHR</sequence>